<sequence>KDFTQATEASLGRTSIDMSMVADDTSFSETVYELVTSGALPESRIDESVARILQLKKDLGLFEQPFADRSLAETVGSAQDIDAARNAVRESVTLLKNANNMLPLKKTDRVLFVGPTLNSTRFMGGGWNVHWQGPSSEEGDSVYQGFGDTILKGVEQ</sequence>
<proteinExistence type="inferred from homology"/>
<gene>
    <name evidence="7" type="ORF">EDC05_006610</name>
</gene>
<dbReference type="InterPro" id="IPR017853">
    <property type="entry name" value="GH"/>
</dbReference>
<dbReference type="InterPro" id="IPR036962">
    <property type="entry name" value="Glyco_hydro_3_N_sf"/>
</dbReference>
<dbReference type="SUPFAM" id="SSF52279">
    <property type="entry name" value="Beta-D-glucan exohydrolase, C-terminal domain"/>
    <property type="match status" value="1"/>
</dbReference>
<evidence type="ECO:0000256" key="3">
    <source>
        <dbReference type="ARBA" id="ARBA00012744"/>
    </source>
</evidence>
<evidence type="ECO:0000256" key="1">
    <source>
        <dbReference type="ARBA" id="ARBA00000448"/>
    </source>
</evidence>
<organism evidence="7 8">
    <name type="scientific">Coemansia umbellata</name>
    <dbReference type="NCBI Taxonomy" id="1424467"/>
    <lineage>
        <taxon>Eukaryota</taxon>
        <taxon>Fungi</taxon>
        <taxon>Fungi incertae sedis</taxon>
        <taxon>Zoopagomycota</taxon>
        <taxon>Kickxellomycotina</taxon>
        <taxon>Kickxellomycetes</taxon>
        <taxon>Kickxellales</taxon>
        <taxon>Kickxellaceae</taxon>
        <taxon>Coemansia</taxon>
    </lineage>
</organism>
<evidence type="ECO:0000313" key="8">
    <source>
        <dbReference type="Proteomes" id="UP001151295"/>
    </source>
</evidence>
<feature type="non-terminal residue" evidence="7">
    <location>
        <position position="1"/>
    </location>
</feature>
<keyword evidence="8" id="KW-1185">Reference proteome</keyword>
<dbReference type="PANTHER" id="PTHR30620">
    <property type="entry name" value="PERIPLASMIC BETA-GLUCOSIDASE-RELATED"/>
    <property type="match status" value="1"/>
</dbReference>
<dbReference type="EMBL" id="JANBQD010000467">
    <property type="protein sequence ID" value="KAJ1983310.1"/>
    <property type="molecule type" value="Genomic_DNA"/>
</dbReference>
<evidence type="ECO:0000313" key="7">
    <source>
        <dbReference type="EMBL" id="KAJ1983310.1"/>
    </source>
</evidence>
<keyword evidence="4" id="KW-0732">Signal</keyword>
<dbReference type="Gene3D" id="3.20.20.300">
    <property type="entry name" value="Glycoside hydrolase, family 3, N-terminal domain"/>
    <property type="match status" value="1"/>
</dbReference>
<evidence type="ECO:0000256" key="6">
    <source>
        <dbReference type="ARBA" id="ARBA00023295"/>
    </source>
</evidence>
<name>A0ABQ8PC75_9FUNG</name>
<evidence type="ECO:0000256" key="2">
    <source>
        <dbReference type="ARBA" id="ARBA00005336"/>
    </source>
</evidence>
<dbReference type="InterPro" id="IPR036881">
    <property type="entry name" value="Glyco_hydro_3_C_sf"/>
</dbReference>
<evidence type="ECO:0000256" key="4">
    <source>
        <dbReference type="ARBA" id="ARBA00022729"/>
    </source>
</evidence>
<dbReference type="EC" id="3.2.1.21" evidence="3"/>
<dbReference type="SUPFAM" id="SSF51445">
    <property type="entry name" value="(Trans)glycosidases"/>
    <property type="match status" value="1"/>
</dbReference>
<reference evidence="7" key="1">
    <citation type="submission" date="2022-07" db="EMBL/GenBank/DDBJ databases">
        <title>Phylogenomic reconstructions and comparative analyses of Kickxellomycotina fungi.</title>
        <authorList>
            <person name="Reynolds N.K."/>
            <person name="Stajich J.E."/>
            <person name="Barry K."/>
            <person name="Grigoriev I.V."/>
            <person name="Crous P."/>
            <person name="Smith M.E."/>
        </authorList>
    </citation>
    <scope>NUCLEOTIDE SEQUENCE</scope>
    <source>
        <strain evidence="7">BCRC 34882</strain>
    </source>
</reference>
<dbReference type="PANTHER" id="PTHR30620:SF16">
    <property type="entry name" value="LYSOSOMAL BETA GLUCOSIDASE"/>
    <property type="match status" value="1"/>
</dbReference>
<protein>
    <recommendedName>
        <fullName evidence="3">beta-glucosidase</fullName>
        <ecNumber evidence="3">3.2.1.21</ecNumber>
    </recommendedName>
</protein>
<keyword evidence="5" id="KW-0378">Hydrolase</keyword>
<accession>A0ABQ8PC75</accession>
<evidence type="ECO:0000256" key="5">
    <source>
        <dbReference type="ARBA" id="ARBA00022801"/>
    </source>
</evidence>
<feature type="non-terminal residue" evidence="7">
    <location>
        <position position="156"/>
    </location>
</feature>
<dbReference type="InterPro" id="IPR051915">
    <property type="entry name" value="Cellulose_Degrad_GH3"/>
</dbReference>
<comment type="similarity">
    <text evidence="2">Belongs to the glycosyl hydrolase 3 family.</text>
</comment>
<keyword evidence="6" id="KW-0326">Glycosidase</keyword>
<comment type="catalytic activity">
    <reaction evidence="1">
        <text>Hydrolysis of terminal, non-reducing beta-D-glucosyl residues with release of beta-D-glucose.</text>
        <dbReference type="EC" id="3.2.1.21"/>
    </reaction>
</comment>
<dbReference type="Proteomes" id="UP001151295">
    <property type="component" value="Unassembled WGS sequence"/>
</dbReference>
<dbReference type="Gene3D" id="3.40.50.1700">
    <property type="entry name" value="Glycoside hydrolase family 3 C-terminal domain"/>
    <property type="match status" value="1"/>
</dbReference>
<comment type="caution">
    <text evidence="7">The sequence shown here is derived from an EMBL/GenBank/DDBJ whole genome shotgun (WGS) entry which is preliminary data.</text>
</comment>